<sequence>MVVQSGQRLEFRFQTNTVQHLLADLIRD</sequence>
<proteinExistence type="predicted"/>
<dbReference type="AlphaFoldDB" id="A0AA36CGF5"/>
<reference evidence="1" key="1">
    <citation type="submission" date="2023-06" db="EMBL/GenBank/DDBJ databases">
        <authorList>
            <person name="Delattre M."/>
        </authorList>
    </citation>
    <scope>NUCLEOTIDE SEQUENCE</scope>
    <source>
        <strain evidence="1">AF72</strain>
    </source>
</reference>
<feature type="non-terminal residue" evidence="1">
    <location>
        <position position="28"/>
    </location>
</feature>
<keyword evidence="2" id="KW-1185">Reference proteome</keyword>
<dbReference type="EMBL" id="CATQJA010001603">
    <property type="protein sequence ID" value="CAJ0567933.1"/>
    <property type="molecule type" value="Genomic_DNA"/>
</dbReference>
<comment type="caution">
    <text evidence="1">The sequence shown here is derived from an EMBL/GenBank/DDBJ whole genome shotgun (WGS) entry which is preliminary data.</text>
</comment>
<protein>
    <submittedName>
        <fullName evidence="1">Uncharacterized protein</fullName>
    </submittedName>
</protein>
<gene>
    <name evidence="1" type="ORF">MSPICULIGERA_LOCUS6466</name>
</gene>
<evidence type="ECO:0000313" key="1">
    <source>
        <dbReference type="EMBL" id="CAJ0567933.1"/>
    </source>
</evidence>
<dbReference type="Proteomes" id="UP001177023">
    <property type="component" value="Unassembled WGS sequence"/>
</dbReference>
<name>A0AA36CGF5_9BILA</name>
<accession>A0AA36CGF5</accession>
<evidence type="ECO:0000313" key="2">
    <source>
        <dbReference type="Proteomes" id="UP001177023"/>
    </source>
</evidence>
<organism evidence="1 2">
    <name type="scientific">Mesorhabditis spiculigera</name>
    <dbReference type="NCBI Taxonomy" id="96644"/>
    <lineage>
        <taxon>Eukaryota</taxon>
        <taxon>Metazoa</taxon>
        <taxon>Ecdysozoa</taxon>
        <taxon>Nematoda</taxon>
        <taxon>Chromadorea</taxon>
        <taxon>Rhabditida</taxon>
        <taxon>Rhabditina</taxon>
        <taxon>Rhabditomorpha</taxon>
        <taxon>Rhabditoidea</taxon>
        <taxon>Rhabditidae</taxon>
        <taxon>Mesorhabditinae</taxon>
        <taxon>Mesorhabditis</taxon>
    </lineage>
</organism>